<keyword evidence="9" id="KW-1185">Reference proteome</keyword>
<feature type="transmembrane region" description="Helical" evidence="5">
    <location>
        <begin position="161"/>
        <end position="185"/>
    </location>
</feature>
<feature type="transmembrane region" description="Helical" evidence="5">
    <location>
        <begin position="302"/>
        <end position="320"/>
    </location>
</feature>
<comment type="subcellular location">
    <subcellularLocation>
        <location evidence="1">Membrane</location>
        <topology evidence="1">Multi-pass membrane protein</topology>
    </subcellularLocation>
</comment>
<dbReference type="InterPro" id="IPR013057">
    <property type="entry name" value="AA_transpt_TM"/>
</dbReference>
<evidence type="ECO:0000256" key="4">
    <source>
        <dbReference type="ARBA" id="ARBA00023136"/>
    </source>
</evidence>
<dbReference type="PANTHER" id="PTHR22950">
    <property type="entry name" value="AMINO ACID TRANSPORTER"/>
    <property type="match status" value="1"/>
</dbReference>
<evidence type="ECO:0000313" key="7">
    <source>
        <dbReference type="EMBL" id="KAF0697457.1"/>
    </source>
</evidence>
<proteinExistence type="predicted"/>
<accession>A0A485KU45</accession>
<dbReference type="GO" id="GO:0015179">
    <property type="term" value="F:L-amino acid transmembrane transporter activity"/>
    <property type="evidence" value="ECO:0007669"/>
    <property type="project" value="TreeGrafter"/>
</dbReference>
<evidence type="ECO:0000256" key="3">
    <source>
        <dbReference type="ARBA" id="ARBA00022989"/>
    </source>
</evidence>
<evidence type="ECO:0000256" key="1">
    <source>
        <dbReference type="ARBA" id="ARBA00004141"/>
    </source>
</evidence>
<dbReference type="EMBL" id="CAADRA010005338">
    <property type="protein sequence ID" value="VFT88719.1"/>
    <property type="molecule type" value="Genomic_DNA"/>
</dbReference>
<evidence type="ECO:0000259" key="6">
    <source>
        <dbReference type="Pfam" id="PF01490"/>
    </source>
</evidence>
<dbReference type="GO" id="GO:0005774">
    <property type="term" value="C:vacuolar membrane"/>
    <property type="evidence" value="ECO:0007669"/>
    <property type="project" value="TreeGrafter"/>
</dbReference>
<name>A0A485KU45_9STRA</name>
<keyword evidence="3 5" id="KW-1133">Transmembrane helix</keyword>
<evidence type="ECO:0000313" key="8">
    <source>
        <dbReference type="EMBL" id="VFT88719.1"/>
    </source>
</evidence>
<evidence type="ECO:0000256" key="5">
    <source>
        <dbReference type="SAM" id="Phobius"/>
    </source>
</evidence>
<dbReference type="AlphaFoldDB" id="A0A485KU45"/>
<organism evidence="8 9">
    <name type="scientific">Aphanomyces stellatus</name>
    <dbReference type="NCBI Taxonomy" id="120398"/>
    <lineage>
        <taxon>Eukaryota</taxon>
        <taxon>Sar</taxon>
        <taxon>Stramenopiles</taxon>
        <taxon>Oomycota</taxon>
        <taxon>Saprolegniomycetes</taxon>
        <taxon>Saprolegniales</taxon>
        <taxon>Verrucalvaceae</taxon>
        <taxon>Aphanomyces</taxon>
    </lineage>
</organism>
<feature type="domain" description="Amino acid transporter transmembrane" evidence="6">
    <location>
        <begin position="6"/>
        <end position="380"/>
    </location>
</feature>
<feature type="transmembrane region" description="Helical" evidence="5">
    <location>
        <begin position="360"/>
        <end position="382"/>
    </location>
</feature>
<keyword evidence="4 5" id="KW-0472">Membrane</keyword>
<dbReference type="EMBL" id="VJMH01005317">
    <property type="protein sequence ID" value="KAF0697457.1"/>
    <property type="molecule type" value="Genomic_DNA"/>
</dbReference>
<dbReference type="PANTHER" id="PTHR22950:SF349">
    <property type="entry name" value="AMINO ACID TRANSPORTER TRANSMEMBRANE DOMAIN-CONTAINING PROTEIN"/>
    <property type="match status" value="1"/>
</dbReference>
<dbReference type="OrthoDB" id="40134at2759"/>
<sequence>MLEAPKHVRTFGDLGEFVLGTWGRWLVTIPHMITCILVPIAFLVLGGTLLTTLFPASFEPETWIIIMGITLLPLGLIPTLKEGAMMAAAGFLSTIIANVVALGMLVDKMHSTNVDNLSVPSPNLSFKQVATVFGNLALTYGAGLTLPSLQREHSEPQRMPRVIIVSLVLITLLFFVDSVIAVAYLGCQIPGNLIYAIAGNDLGSAFNRGGVVITYLAMQAHITIAFTVVVLPAFYVLERLFLGLHKPIGDATQAPNAGDTAHSIDFLSLNSLNSQTTVATDDDAHDIDSATYSQPGVFPKVAVLRIVTVACCVVVAVLWKDRLLDLLDFVGGSTYSLCCMIVPMVLSLKHFGKRLHVVERALAILACLIVAFLGAYVTYITAGPLFSPAPKAIDVTIWDSPKFSYCSESFVNVIYTNTSYHSAWRKP</sequence>
<feature type="transmembrane region" description="Helical" evidence="5">
    <location>
        <begin position="326"/>
        <end position="348"/>
    </location>
</feature>
<evidence type="ECO:0000313" key="9">
    <source>
        <dbReference type="Proteomes" id="UP000332933"/>
    </source>
</evidence>
<feature type="transmembrane region" description="Helical" evidence="5">
    <location>
        <begin position="212"/>
        <end position="237"/>
    </location>
</feature>
<protein>
    <submittedName>
        <fullName evidence="8">Aste57867_11864 protein</fullName>
    </submittedName>
</protein>
<dbReference type="Proteomes" id="UP000332933">
    <property type="component" value="Unassembled WGS sequence"/>
</dbReference>
<feature type="transmembrane region" description="Helical" evidence="5">
    <location>
        <begin position="126"/>
        <end position="149"/>
    </location>
</feature>
<reference evidence="8 9" key="1">
    <citation type="submission" date="2019-03" db="EMBL/GenBank/DDBJ databases">
        <authorList>
            <person name="Gaulin E."/>
            <person name="Dumas B."/>
        </authorList>
    </citation>
    <scope>NUCLEOTIDE SEQUENCE [LARGE SCALE GENOMIC DNA]</scope>
    <source>
        <strain evidence="8">CBS 568.67</strain>
    </source>
</reference>
<evidence type="ECO:0000256" key="2">
    <source>
        <dbReference type="ARBA" id="ARBA00022692"/>
    </source>
</evidence>
<feature type="transmembrane region" description="Helical" evidence="5">
    <location>
        <begin position="62"/>
        <end position="80"/>
    </location>
</feature>
<reference evidence="7" key="2">
    <citation type="submission" date="2019-06" db="EMBL/GenBank/DDBJ databases">
        <title>Genomics analysis of Aphanomyces spp. identifies a new class of oomycete effector associated with host adaptation.</title>
        <authorList>
            <person name="Gaulin E."/>
        </authorList>
    </citation>
    <scope>NUCLEOTIDE SEQUENCE</scope>
    <source>
        <strain evidence="7">CBS 578.67</strain>
    </source>
</reference>
<gene>
    <name evidence="8" type="primary">Aste57867_11864</name>
    <name evidence="7" type="ORF">As57867_011819</name>
    <name evidence="8" type="ORF">ASTE57867_11864</name>
</gene>
<feature type="transmembrane region" description="Helical" evidence="5">
    <location>
        <begin position="87"/>
        <end position="106"/>
    </location>
</feature>
<keyword evidence="2 5" id="KW-0812">Transmembrane</keyword>
<feature type="transmembrane region" description="Helical" evidence="5">
    <location>
        <begin position="33"/>
        <end position="56"/>
    </location>
</feature>
<dbReference type="Pfam" id="PF01490">
    <property type="entry name" value="Aa_trans"/>
    <property type="match status" value="1"/>
</dbReference>